<feature type="region of interest" description="Disordered" evidence="1">
    <location>
        <begin position="63"/>
        <end position="117"/>
    </location>
</feature>
<dbReference type="Proteomes" id="UP000323886">
    <property type="component" value="Unassembled WGS sequence"/>
</dbReference>
<evidence type="ECO:0000256" key="1">
    <source>
        <dbReference type="SAM" id="MobiDB-lite"/>
    </source>
</evidence>
<dbReference type="InterPro" id="IPR011723">
    <property type="entry name" value="Znf/thioredoxin_put"/>
</dbReference>
<dbReference type="Pfam" id="PF13717">
    <property type="entry name" value="Zn_ribbon_4"/>
    <property type="match status" value="1"/>
</dbReference>
<evidence type="ECO:0000313" key="4">
    <source>
        <dbReference type="EMBL" id="KAA5603350.1"/>
    </source>
</evidence>
<keyword evidence="5" id="KW-1185">Reference proteome</keyword>
<keyword evidence="2" id="KW-0472">Membrane</keyword>
<feature type="domain" description="Zinc finger/thioredoxin putative" evidence="3">
    <location>
        <begin position="1"/>
        <end position="36"/>
    </location>
</feature>
<feature type="compositionally biased region" description="Acidic residues" evidence="1">
    <location>
        <begin position="166"/>
        <end position="181"/>
    </location>
</feature>
<keyword evidence="2" id="KW-0812">Transmembrane</keyword>
<feature type="transmembrane region" description="Helical" evidence="2">
    <location>
        <begin position="231"/>
        <end position="253"/>
    </location>
</feature>
<sequence>MLLVCPSCTSAFRIPPAAISAAGRTVRCSHCQHIWTAMPADLVPEPDLETAEAAGRSAGSGFAAGGAARGGPAAAAASPDAGSDDASAAESWGADSWDAVAPGTEGWTTDPDADPRFQIGVDDDIIAVDRPFGGEEALIKEADAPPLAPQDALPADDAFGDRAEPETDEAGAFDDSAADDPSDARAQAVASREASSLDGLRLNGRPSDGDPGDGEAAARARRPAARPKPGLLSHLLGAAATALLVAVAALFIWRSDLVRLVPSLAGFYQLFGLEVNLRGLQLHEVRAVRADVEGVPVLSIEGFVFNPGPKAAEVPKLRMAIVGSGGRELYVWTAEPPQPMLKAGESFVLRSRLAAPPQDGQEVVVRFLRKRDMANSKP</sequence>
<evidence type="ECO:0000256" key="2">
    <source>
        <dbReference type="SAM" id="Phobius"/>
    </source>
</evidence>
<feature type="compositionally biased region" description="Low complexity" evidence="1">
    <location>
        <begin position="70"/>
        <end position="99"/>
    </location>
</feature>
<proteinExistence type="predicted"/>
<protein>
    <recommendedName>
        <fullName evidence="3">Zinc finger/thioredoxin putative domain-containing protein</fullName>
    </recommendedName>
</protein>
<name>A0A5M6I548_9HYPH</name>
<reference evidence="4 5" key="1">
    <citation type="submission" date="2019-09" db="EMBL/GenBank/DDBJ databases">
        <title>Draft Whole-Genome sequence of Blastochloris sulfoviridis DSM 729.</title>
        <authorList>
            <person name="Meyer T.E."/>
            <person name="Kyndt J.A."/>
        </authorList>
    </citation>
    <scope>NUCLEOTIDE SEQUENCE [LARGE SCALE GENOMIC DNA]</scope>
    <source>
        <strain evidence="4 5">DSM 729</strain>
    </source>
</reference>
<comment type="caution">
    <text evidence="4">The sequence shown here is derived from an EMBL/GenBank/DDBJ whole genome shotgun (WGS) entry which is preliminary data.</text>
</comment>
<gene>
    <name evidence="4" type="ORF">F1193_01505</name>
</gene>
<dbReference type="NCBIfam" id="TIGR02098">
    <property type="entry name" value="MJ0042_CXXC"/>
    <property type="match status" value="1"/>
</dbReference>
<evidence type="ECO:0000313" key="5">
    <source>
        <dbReference type="Proteomes" id="UP000323886"/>
    </source>
</evidence>
<accession>A0A5M6I548</accession>
<dbReference type="EMBL" id="VWPL01000002">
    <property type="protein sequence ID" value="KAA5603350.1"/>
    <property type="molecule type" value="Genomic_DNA"/>
</dbReference>
<keyword evidence="2" id="KW-1133">Transmembrane helix</keyword>
<feature type="region of interest" description="Disordered" evidence="1">
    <location>
        <begin position="141"/>
        <end position="224"/>
    </location>
</feature>
<organism evidence="4 5">
    <name type="scientific">Blastochloris sulfoviridis</name>
    <dbReference type="NCBI Taxonomy" id="50712"/>
    <lineage>
        <taxon>Bacteria</taxon>
        <taxon>Pseudomonadati</taxon>
        <taxon>Pseudomonadota</taxon>
        <taxon>Alphaproteobacteria</taxon>
        <taxon>Hyphomicrobiales</taxon>
        <taxon>Blastochloridaceae</taxon>
        <taxon>Blastochloris</taxon>
    </lineage>
</organism>
<evidence type="ECO:0000259" key="3">
    <source>
        <dbReference type="Pfam" id="PF13717"/>
    </source>
</evidence>
<dbReference type="AlphaFoldDB" id="A0A5M6I548"/>
<dbReference type="RefSeq" id="WP_150095899.1">
    <property type="nucleotide sequence ID" value="NZ_VWPL01000002.1"/>
</dbReference>
<dbReference type="OrthoDB" id="7159357at2"/>